<evidence type="ECO:0000313" key="1">
    <source>
        <dbReference type="EMBL" id="KFI80282.1"/>
    </source>
</evidence>
<accession>A0A087CAI2</accession>
<dbReference type="STRING" id="1437603.GCA_000771525_00492"/>
<keyword evidence="2" id="KW-1185">Reference proteome</keyword>
<proteinExistence type="predicted"/>
<sequence>MESEGKAKVDVDDLAAQFRDTIAATGNKYKYKDFDRAFSTWIRRHADEPRRGRPFGVYLTKTQKAQAEWDEDRRIHDQLAAEERMTQHAVEN</sequence>
<comment type="caution">
    <text evidence="1">The sequence shown here is derived from an EMBL/GenBank/DDBJ whole genome shotgun (WGS) entry which is preliminary data.</text>
</comment>
<gene>
    <name evidence="1" type="ORF">BMON_0154</name>
</gene>
<dbReference type="EMBL" id="JGZE01000001">
    <property type="protein sequence ID" value="KFI80282.1"/>
    <property type="molecule type" value="Genomic_DNA"/>
</dbReference>
<name>A0A087CAI2_9BIFI</name>
<dbReference type="RefSeq" id="WP_033513474.1">
    <property type="nucleotide sequence ID" value="NZ_JDUO01000015.1"/>
</dbReference>
<dbReference type="GeneID" id="93095015"/>
<dbReference type="Proteomes" id="UP000029082">
    <property type="component" value="Unassembled WGS sequence"/>
</dbReference>
<reference evidence="1 2" key="1">
    <citation type="submission" date="2014-03" db="EMBL/GenBank/DDBJ databases">
        <title>Genomics of Bifidobacteria.</title>
        <authorList>
            <person name="Ventura M."/>
            <person name="Milani C."/>
            <person name="Lugli G.A."/>
        </authorList>
    </citation>
    <scope>NUCLEOTIDE SEQUENCE [LARGE SCALE GENOMIC DNA]</scope>
    <source>
        <strain evidence="1 2">DSM 21395</strain>
    </source>
</reference>
<evidence type="ECO:0000313" key="2">
    <source>
        <dbReference type="Proteomes" id="UP000029082"/>
    </source>
</evidence>
<organism evidence="1 2">
    <name type="scientific">Bifidobacterium mongoliense DSM 21395</name>
    <dbReference type="NCBI Taxonomy" id="1437603"/>
    <lineage>
        <taxon>Bacteria</taxon>
        <taxon>Bacillati</taxon>
        <taxon>Actinomycetota</taxon>
        <taxon>Actinomycetes</taxon>
        <taxon>Bifidobacteriales</taxon>
        <taxon>Bifidobacteriaceae</taxon>
        <taxon>Bifidobacterium</taxon>
    </lineage>
</organism>
<dbReference type="AlphaFoldDB" id="A0A087CAI2"/>
<protein>
    <submittedName>
        <fullName evidence="1">Uncharacterized protein</fullName>
    </submittedName>
</protein>